<reference evidence="7" key="1">
    <citation type="journal article" date="2020" name="mSystems">
        <title>Genome- and Community-Level Interaction Insights into Carbon Utilization and Element Cycling Functions of Hydrothermarchaeota in Hydrothermal Sediment.</title>
        <authorList>
            <person name="Zhou Z."/>
            <person name="Liu Y."/>
            <person name="Xu W."/>
            <person name="Pan J."/>
            <person name="Luo Z.H."/>
            <person name="Li M."/>
        </authorList>
    </citation>
    <scope>NUCLEOTIDE SEQUENCE [LARGE SCALE GENOMIC DNA]</scope>
    <source>
        <strain evidence="7">SpSt-508</strain>
    </source>
</reference>
<dbReference type="SUPFAM" id="SSF50978">
    <property type="entry name" value="WD40 repeat-like"/>
    <property type="match status" value="1"/>
</dbReference>
<evidence type="ECO:0000256" key="2">
    <source>
        <dbReference type="ARBA" id="ARBA00022737"/>
    </source>
</evidence>
<comment type="caution">
    <text evidence="7">The sequence shown here is derived from an EMBL/GenBank/DDBJ whole genome shotgun (WGS) entry which is preliminary data.</text>
</comment>
<dbReference type="GO" id="GO:0020037">
    <property type="term" value="F:heme binding"/>
    <property type="evidence" value="ECO:0007669"/>
    <property type="project" value="InterPro"/>
</dbReference>
<dbReference type="Pfam" id="PF00400">
    <property type="entry name" value="WD40"/>
    <property type="match status" value="3"/>
</dbReference>
<dbReference type="PROSITE" id="PS00678">
    <property type="entry name" value="WD_REPEATS_1"/>
    <property type="match status" value="1"/>
</dbReference>
<dbReference type="InterPro" id="IPR015943">
    <property type="entry name" value="WD40/YVTN_repeat-like_dom_sf"/>
</dbReference>
<keyword evidence="1 3" id="KW-0853">WD repeat</keyword>
<dbReference type="CDD" id="cd00200">
    <property type="entry name" value="WD40"/>
    <property type="match status" value="1"/>
</dbReference>
<keyword evidence="5" id="KW-0732">Signal</keyword>
<feature type="repeat" description="WD" evidence="3">
    <location>
        <begin position="296"/>
        <end position="337"/>
    </location>
</feature>
<evidence type="ECO:0000256" key="3">
    <source>
        <dbReference type="PROSITE-ProRule" id="PRU00221"/>
    </source>
</evidence>
<dbReference type="InterPro" id="IPR011429">
    <property type="entry name" value="Cyt_c_Planctomycete-type"/>
</dbReference>
<dbReference type="Pfam" id="PF07635">
    <property type="entry name" value="PSCyt1"/>
    <property type="match status" value="1"/>
</dbReference>
<name>A0A7C4LM37_9PLAN</name>
<feature type="coiled-coil region" evidence="4">
    <location>
        <begin position="691"/>
        <end position="740"/>
    </location>
</feature>
<dbReference type="SMART" id="SM00320">
    <property type="entry name" value="WD40"/>
    <property type="match status" value="6"/>
</dbReference>
<dbReference type="InterPro" id="IPR036322">
    <property type="entry name" value="WD40_repeat_dom_sf"/>
</dbReference>
<organism evidence="7">
    <name type="scientific">Schlesneria paludicola</name>
    <dbReference type="NCBI Taxonomy" id="360056"/>
    <lineage>
        <taxon>Bacteria</taxon>
        <taxon>Pseudomonadati</taxon>
        <taxon>Planctomycetota</taxon>
        <taxon>Planctomycetia</taxon>
        <taxon>Planctomycetales</taxon>
        <taxon>Planctomycetaceae</taxon>
        <taxon>Schlesneria</taxon>
    </lineage>
</organism>
<feature type="chain" id="PRO_5027887627" description="Cytochrome C Planctomycete-type domain-containing protein" evidence="5">
    <location>
        <begin position="20"/>
        <end position="750"/>
    </location>
</feature>
<dbReference type="GO" id="GO:0009055">
    <property type="term" value="F:electron transfer activity"/>
    <property type="evidence" value="ECO:0007669"/>
    <property type="project" value="InterPro"/>
</dbReference>
<evidence type="ECO:0000256" key="5">
    <source>
        <dbReference type="SAM" id="SignalP"/>
    </source>
</evidence>
<dbReference type="PANTHER" id="PTHR44019:SF8">
    <property type="entry name" value="POC1 CENTRIOLAR PROTEIN HOMOLOG"/>
    <property type="match status" value="1"/>
</dbReference>
<feature type="domain" description="Cytochrome C Planctomycete-type" evidence="6">
    <location>
        <begin position="47"/>
        <end position="104"/>
    </location>
</feature>
<dbReference type="PROSITE" id="PS50294">
    <property type="entry name" value="WD_REPEATS_REGION"/>
    <property type="match status" value="2"/>
</dbReference>
<dbReference type="InterPro" id="IPR036909">
    <property type="entry name" value="Cyt_c-like_dom_sf"/>
</dbReference>
<dbReference type="Gene3D" id="2.130.10.10">
    <property type="entry name" value="YVTN repeat-like/Quinoprotein amine dehydrogenase"/>
    <property type="match status" value="2"/>
</dbReference>
<dbReference type="InterPro" id="IPR019775">
    <property type="entry name" value="WD40_repeat_CS"/>
</dbReference>
<dbReference type="AlphaFoldDB" id="A0A7C4LM37"/>
<evidence type="ECO:0000313" key="7">
    <source>
        <dbReference type="EMBL" id="HGT40253.1"/>
    </source>
</evidence>
<dbReference type="InterPro" id="IPR001680">
    <property type="entry name" value="WD40_rpt"/>
</dbReference>
<feature type="repeat" description="WD" evidence="3">
    <location>
        <begin position="338"/>
        <end position="379"/>
    </location>
</feature>
<keyword evidence="2" id="KW-0677">Repeat</keyword>
<evidence type="ECO:0000256" key="4">
    <source>
        <dbReference type="SAM" id="Coils"/>
    </source>
</evidence>
<dbReference type="InterPro" id="IPR050505">
    <property type="entry name" value="WDR55/POC1"/>
</dbReference>
<keyword evidence="4" id="KW-0175">Coiled coil</keyword>
<sequence length="750" mass="78349">MWHKLIVLGLGLWCASAMADDARPAGDKPAEKITYEQHILPLLREKCGSCHNANDKKGDLVLDNYSAAMRGGASGEVIRTDGDAENSPLYRVVAHLDEPFMPPQQPRLPDDQLALLRKWIEGGALENAGSTAKVKKTSMVAKVEISNQRPAGPPPLPENLPLDPVTVSPRANGATALAVNPWSPLLAVSGHKQILLYHTDTLELAGVLPFPEGQPHVLRFSRNGQLLLAAGGRGAQSGQAVVFDVKTGQRMAQVGSEYDVVLAADISPDQTLVALGGPKKIVRCYDLATGELVYEKNKHTDWITALEFSPDGVLLATGDRSNGLIVWEAYTGREFYVLTGHTNSITDVSWSPDSNVLASASEDAAIKLWEMQNGNQVKSFGAHGGGTTAARFARDGRLVSFGRDRTPKLWDAAGNSQRSFAALPDIGTEIVLCCETDRVFVADLTGAIHVYQAKDGAAVGQLTTNPPSLAAQIEQARHTLAQLEAVAAQAAAQWAALQKGIADRQSAAEAAQKAATEAAAAVEQLAKAHAAAVDDLAAKTRVLQAAETTLSNSETAKTKSVADKEAAVKALAEANAAIKAAVEAVAAAETALIAAQQTAEAKPADPAARQSAAEAARKFAEALAGLSSATQKKVELAPQLSQRSEAVVQAVAAVQAAQAGRDGAATAKLAAEKLAAEAATRLKAAQETAAVRKAEAEKAVAAAQVSSEQQKQLADAEAAAKAAANNVTAARARVARLEAARGRSLETAAK</sequence>
<evidence type="ECO:0000256" key="1">
    <source>
        <dbReference type="ARBA" id="ARBA00022574"/>
    </source>
</evidence>
<accession>A0A7C4LM37</accession>
<gene>
    <name evidence="7" type="ORF">ENS64_13475</name>
</gene>
<feature type="signal peptide" evidence="5">
    <location>
        <begin position="1"/>
        <end position="19"/>
    </location>
</feature>
<proteinExistence type="predicted"/>
<dbReference type="PANTHER" id="PTHR44019">
    <property type="entry name" value="WD REPEAT-CONTAINING PROTEIN 55"/>
    <property type="match status" value="1"/>
</dbReference>
<dbReference type="EMBL" id="DSVQ01000016">
    <property type="protein sequence ID" value="HGT40253.1"/>
    <property type="molecule type" value="Genomic_DNA"/>
</dbReference>
<dbReference type="PROSITE" id="PS50082">
    <property type="entry name" value="WD_REPEATS_2"/>
    <property type="match status" value="2"/>
</dbReference>
<evidence type="ECO:0000259" key="6">
    <source>
        <dbReference type="Pfam" id="PF07635"/>
    </source>
</evidence>
<dbReference type="SUPFAM" id="SSF46626">
    <property type="entry name" value="Cytochrome c"/>
    <property type="match status" value="1"/>
</dbReference>
<feature type="coiled-coil region" evidence="4">
    <location>
        <begin position="473"/>
        <end position="528"/>
    </location>
</feature>
<protein>
    <recommendedName>
        <fullName evidence="6">Cytochrome C Planctomycete-type domain-containing protein</fullName>
    </recommendedName>
</protein>